<dbReference type="RefSeq" id="XP_044566672.1">
    <property type="nucleotide sequence ID" value="XM_044702272.1"/>
</dbReference>
<evidence type="ECO:0000313" key="3">
    <source>
        <dbReference type="Proteomes" id="UP000444721"/>
    </source>
</evidence>
<feature type="compositionally biased region" description="Low complexity" evidence="1">
    <location>
        <begin position="438"/>
        <end position="449"/>
    </location>
</feature>
<keyword evidence="3" id="KW-1185">Reference proteome</keyword>
<feature type="compositionally biased region" description="Gly residues" evidence="1">
    <location>
        <begin position="60"/>
        <end position="69"/>
    </location>
</feature>
<feature type="region of interest" description="Disordered" evidence="1">
    <location>
        <begin position="475"/>
        <end position="501"/>
    </location>
</feature>
<accession>A0A6A5C9M4</accession>
<feature type="region of interest" description="Disordered" evidence="1">
    <location>
        <begin position="1"/>
        <end position="90"/>
    </location>
</feature>
<feature type="compositionally biased region" description="Polar residues" evidence="1">
    <location>
        <begin position="413"/>
        <end position="435"/>
    </location>
</feature>
<dbReference type="VEuPathDB" id="AmoebaDB:NfTy_021940"/>
<feature type="compositionally biased region" description="Basic and acidic residues" evidence="1">
    <location>
        <begin position="660"/>
        <end position="669"/>
    </location>
</feature>
<organism evidence="2 3">
    <name type="scientific">Naegleria fowleri</name>
    <name type="common">Brain eating amoeba</name>
    <dbReference type="NCBI Taxonomy" id="5763"/>
    <lineage>
        <taxon>Eukaryota</taxon>
        <taxon>Discoba</taxon>
        <taxon>Heterolobosea</taxon>
        <taxon>Tetramitia</taxon>
        <taxon>Eutetramitia</taxon>
        <taxon>Vahlkampfiidae</taxon>
        <taxon>Naegleria</taxon>
    </lineage>
</organism>
<feature type="region of interest" description="Disordered" evidence="1">
    <location>
        <begin position="409"/>
        <end position="451"/>
    </location>
</feature>
<feature type="compositionally biased region" description="Acidic residues" evidence="1">
    <location>
        <begin position="673"/>
        <end position="685"/>
    </location>
</feature>
<feature type="compositionally biased region" description="Polar residues" evidence="1">
    <location>
        <begin position="475"/>
        <end position="487"/>
    </location>
</feature>
<proteinExistence type="predicted"/>
<dbReference type="EMBL" id="VFQX01000012">
    <property type="protein sequence ID" value="KAF0981959.1"/>
    <property type="molecule type" value="Genomic_DNA"/>
</dbReference>
<protein>
    <submittedName>
        <fullName evidence="2">Uncharacterized protein</fullName>
    </submittedName>
</protein>
<dbReference type="VEuPathDB" id="AmoebaDB:NF0049740"/>
<feature type="compositionally biased region" description="Polar residues" evidence="1">
    <location>
        <begin position="145"/>
        <end position="171"/>
    </location>
</feature>
<reference evidence="2 3" key="1">
    <citation type="journal article" date="2019" name="Sci. Rep.">
        <title>Nanopore sequencing improves the draft genome of the human pathogenic amoeba Naegleria fowleri.</title>
        <authorList>
            <person name="Liechti N."/>
            <person name="Schurch N."/>
            <person name="Bruggmann R."/>
            <person name="Wittwer M."/>
        </authorList>
    </citation>
    <scope>NUCLEOTIDE SEQUENCE [LARGE SCALE GENOMIC DNA]</scope>
    <source>
        <strain evidence="2 3">ATCC 30894</strain>
    </source>
</reference>
<dbReference type="AlphaFoldDB" id="A0A6A5C9M4"/>
<feature type="region of interest" description="Disordered" evidence="1">
    <location>
        <begin position="133"/>
        <end position="178"/>
    </location>
</feature>
<feature type="compositionally biased region" description="Low complexity" evidence="1">
    <location>
        <begin position="75"/>
        <end position="84"/>
    </location>
</feature>
<evidence type="ECO:0000313" key="2">
    <source>
        <dbReference type="EMBL" id="KAF0981959.1"/>
    </source>
</evidence>
<name>A0A6A5C9M4_NAEFO</name>
<feature type="region of interest" description="Disordered" evidence="1">
    <location>
        <begin position="649"/>
        <end position="691"/>
    </location>
</feature>
<evidence type="ECO:0000256" key="1">
    <source>
        <dbReference type="SAM" id="MobiDB-lite"/>
    </source>
</evidence>
<dbReference type="GeneID" id="68119035"/>
<dbReference type="Proteomes" id="UP000444721">
    <property type="component" value="Unassembled WGS sequence"/>
</dbReference>
<gene>
    <name evidence="2" type="ORF">FDP41_011820</name>
</gene>
<dbReference type="VEuPathDB" id="AmoebaDB:FDP41_011820"/>
<feature type="compositionally biased region" description="Low complexity" evidence="1">
    <location>
        <begin position="41"/>
        <end position="59"/>
    </location>
</feature>
<sequence length="691" mass="77143">MCGQNVKDHDDVNDGDRDPSLGDFESSQRGPRGTLNHPQQSSEPTMTTSTTTTNITTQTSGGGAGGGGNRVSRSTTTTTTTTHTPLSSFMNFAKSPKQIVPSLALFHLLNPQDDHHHHSNQSTVLSLLSARTSSSLSPRIKNTGRENSTLGSLTDRPSNKNVTKSTLTNVHSKSESSLELSKTLPTCSTEVGGVENDHSQVKTDQTLKCNTTISSTTLDHSTKTTTNTTTNIITNITTTIPTLNHTHSNTPSTPRRFPRVEFSNHAIKLEKKILDSTQTIRIHKEHEDRVNLVHECIKQIHSPCQEQVQLGIAALKEIDAIDYSIRYDEYQSPYEKKLSSPRIASFSNVHSKYLESKKKQVVPKQEETFSPQLISKQFKNTSPRYLDYIKNEHVQKSNKEIIEQMKQEALSKRIQSPKNESKQGSFSKHSTSDINEASPVSSPQRFSSSKLYPQHHSRYHPLYYSPKKGVKLSEQLVSESTPHSKPSSPMKGVSSPIASKSPQIVPKVHLIRNDEKSKKVNDNLKLLMESGSLDDYNDEFEILHKSGLEDSEILSYTLENNTVEDDDLVVTDPNITNMELLRALSPPPIEENTTNTNESMISFENDKYTTSNKEQDVSVSPKNNQVETMIHQELTQEMSSDTTMITLPDSDIDVASSPKTQDHQDEIKMENTTSEDEFETMDADEMSMKKE</sequence>
<dbReference type="OrthoDB" id="10549879at2759"/>
<feature type="compositionally biased region" description="Basic and acidic residues" evidence="1">
    <location>
        <begin position="1"/>
        <end position="20"/>
    </location>
</feature>
<comment type="caution">
    <text evidence="2">The sequence shown here is derived from an EMBL/GenBank/DDBJ whole genome shotgun (WGS) entry which is preliminary data.</text>
</comment>